<comment type="similarity">
    <text evidence="2 6">Belongs to the peptidase M24B family.</text>
</comment>
<dbReference type="CDD" id="cd01092">
    <property type="entry name" value="APP-like"/>
    <property type="match status" value="1"/>
</dbReference>
<dbReference type="EMBL" id="CCXS01000001">
    <property type="protein sequence ID" value="CEG23236.1"/>
    <property type="molecule type" value="Genomic_DNA"/>
</dbReference>
<dbReference type="InterPro" id="IPR001131">
    <property type="entry name" value="Peptidase_M24B_aminopep-P_CS"/>
</dbReference>
<dbReference type="InterPro" id="IPR050659">
    <property type="entry name" value="Peptidase_M24B"/>
</dbReference>
<dbReference type="Proteomes" id="UP000043699">
    <property type="component" value="Unassembled WGS sequence"/>
</dbReference>
<comment type="cofactor">
    <cofactor evidence="1">
        <name>Mn(2+)</name>
        <dbReference type="ChEBI" id="CHEBI:29035"/>
    </cofactor>
</comment>
<keyword evidence="4" id="KW-0378">Hydrolase</keyword>
<evidence type="ECO:0000256" key="2">
    <source>
        <dbReference type="ARBA" id="ARBA00008766"/>
    </source>
</evidence>
<gene>
    <name evidence="9" type="ORF">BN1080_02185</name>
</gene>
<dbReference type="Pfam" id="PF01321">
    <property type="entry name" value="Creatinase_N"/>
    <property type="match status" value="1"/>
</dbReference>
<dbReference type="PROSITE" id="PS00491">
    <property type="entry name" value="PROLINE_PEPTIDASE"/>
    <property type="match status" value="1"/>
</dbReference>
<dbReference type="GO" id="GO:0016787">
    <property type="term" value="F:hydrolase activity"/>
    <property type="evidence" value="ECO:0007669"/>
    <property type="project" value="UniProtKB-KW"/>
</dbReference>
<dbReference type="OrthoDB" id="9806388at2"/>
<dbReference type="AlphaFoldDB" id="A0A098EPJ8"/>
<keyword evidence="5" id="KW-0464">Manganese</keyword>
<dbReference type="InterPro" id="IPR000587">
    <property type="entry name" value="Creatinase_N"/>
</dbReference>
<dbReference type="InterPro" id="IPR029149">
    <property type="entry name" value="Creatin/AminoP/Spt16_N"/>
</dbReference>
<dbReference type="SUPFAM" id="SSF55920">
    <property type="entry name" value="Creatinase/aminopeptidase"/>
    <property type="match status" value="1"/>
</dbReference>
<evidence type="ECO:0000256" key="3">
    <source>
        <dbReference type="ARBA" id="ARBA00022723"/>
    </source>
</evidence>
<dbReference type="RefSeq" id="WP_052652016.1">
    <property type="nucleotide sequence ID" value="NZ_CCXS01000001.1"/>
</dbReference>
<reference evidence="9 10" key="1">
    <citation type="submission" date="2014-09" db="EMBL/GenBank/DDBJ databases">
        <authorList>
            <person name="Urmite Genomes Urmite Genomes"/>
        </authorList>
    </citation>
    <scope>NUCLEOTIDE SEQUENCE [LARGE SCALE GENOMIC DNA]</scope>
    <source>
        <strain evidence="9 10">ES2</strain>
    </source>
</reference>
<protein>
    <submittedName>
        <fullName evidence="9">Putative peptidase</fullName>
    </submittedName>
</protein>
<dbReference type="InterPro" id="IPR000994">
    <property type="entry name" value="Pept_M24"/>
</dbReference>
<keyword evidence="3 6" id="KW-0479">Metal-binding</keyword>
<accession>A0A098EPJ8</accession>
<sequence>MNKIEQLQSYLNEMEIDAAFITNPDNVFYLSGFKSDPHERLLGVMVFKDAAPFLICPQMEIPDAQNAGWSGDIIGHVDTENAMEVLHRTASAKSDSIRTLAIEKSHMTVDRYEALNEFFGNPSFFALDDKVNAMRVIKDEAELEILREAAALADYAIEVAAKNLREGITEIELMTEIELALKKRGVTHMSFDTTVLAGSKAASPHGKTGDRKLQSGDLVLFDLGVVHKGYCSDITRTLALGEPSEEQKEVYEIVRRAEEAALNAVKPGVTAAELDKTARDVIEKAGYGEYFTHRLGHGLGISVHEFPSLHGSNNMVMEAGMVFTLEPGVYVPGKVGVRIEDDVAVTETGVEVLTKFPKELQIIHHS</sequence>
<evidence type="ECO:0000256" key="1">
    <source>
        <dbReference type="ARBA" id="ARBA00001936"/>
    </source>
</evidence>
<dbReference type="Gene3D" id="3.40.350.10">
    <property type="entry name" value="Creatinase/prolidase N-terminal domain"/>
    <property type="match status" value="1"/>
</dbReference>
<evidence type="ECO:0000259" key="7">
    <source>
        <dbReference type="Pfam" id="PF00557"/>
    </source>
</evidence>
<evidence type="ECO:0000256" key="6">
    <source>
        <dbReference type="RuleBase" id="RU000590"/>
    </source>
</evidence>
<dbReference type="SUPFAM" id="SSF53092">
    <property type="entry name" value="Creatinase/prolidase N-terminal domain"/>
    <property type="match status" value="1"/>
</dbReference>
<dbReference type="Gene3D" id="3.90.230.10">
    <property type="entry name" value="Creatinase/methionine aminopeptidase superfamily"/>
    <property type="match status" value="1"/>
</dbReference>
<keyword evidence="10" id="KW-1185">Reference proteome</keyword>
<evidence type="ECO:0000313" key="9">
    <source>
        <dbReference type="EMBL" id="CEG23236.1"/>
    </source>
</evidence>
<organism evidence="9 10">
    <name type="scientific">Planococcus massiliensis</name>
    <dbReference type="NCBI Taxonomy" id="1499687"/>
    <lineage>
        <taxon>Bacteria</taxon>
        <taxon>Bacillati</taxon>
        <taxon>Bacillota</taxon>
        <taxon>Bacilli</taxon>
        <taxon>Bacillales</taxon>
        <taxon>Caryophanaceae</taxon>
        <taxon>Planococcus</taxon>
    </lineage>
</organism>
<dbReference type="FunFam" id="3.90.230.10:FF:000014">
    <property type="entry name" value="Aminopeptidase P family protein"/>
    <property type="match status" value="1"/>
</dbReference>
<dbReference type="PANTHER" id="PTHR46112:SF10">
    <property type="entry name" value="DIPEPTIDASE YKVY-RELATED"/>
    <property type="match status" value="1"/>
</dbReference>
<evidence type="ECO:0000313" key="10">
    <source>
        <dbReference type="Proteomes" id="UP000043699"/>
    </source>
</evidence>
<dbReference type="PANTHER" id="PTHR46112">
    <property type="entry name" value="AMINOPEPTIDASE"/>
    <property type="match status" value="1"/>
</dbReference>
<evidence type="ECO:0000256" key="4">
    <source>
        <dbReference type="ARBA" id="ARBA00022801"/>
    </source>
</evidence>
<dbReference type="GO" id="GO:0046872">
    <property type="term" value="F:metal ion binding"/>
    <property type="evidence" value="ECO:0007669"/>
    <property type="project" value="UniProtKB-KW"/>
</dbReference>
<evidence type="ECO:0000259" key="8">
    <source>
        <dbReference type="Pfam" id="PF01321"/>
    </source>
</evidence>
<proteinExistence type="inferred from homology"/>
<name>A0A098EPJ8_9BACL</name>
<dbReference type="STRING" id="1499687.BN1080_02185"/>
<feature type="domain" description="Creatinase N-terminal" evidence="8">
    <location>
        <begin position="4"/>
        <end position="137"/>
    </location>
</feature>
<dbReference type="Pfam" id="PF00557">
    <property type="entry name" value="Peptidase_M24"/>
    <property type="match status" value="1"/>
</dbReference>
<dbReference type="InterPro" id="IPR036005">
    <property type="entry name" value="Creatinase/aminopeptidase-like"/>
</dbReference>
<feature type="domain" description="Peptidase M24" evidence="7">
    <location>
        <begin position="144"/>
        <end position="347"/>
    </location>
</feature>
<evidence type="ECO:0000256" key="5">
    <source>
        <dbReference type="ARBA" id="ARBA00023211"/>
    </source>
</evidence>